<protein>
    <submittedName>
        <fullName evidence="1">Uncharacterized protein</fullName>
    </submittedName>
</protein>
<reference evidence="1" key="1">
    <citation type="submission" date="2024-09" db="EMBL/GenBank/DDBJ databases">
        <title>Black Yeasts Isolated from many extreme environments.</title>
        <authorList>
            <person name="Coleine C."/>
            <person name="Stajich J.E."/>
            <person name="Selbmann L."/>
        </authorList>
    </citation>
    <scope>NUCLEOTIDE SEQUENCE</scope>
    <source>
        <strain evidence="1">CCFEE 5737</strain>
    </source>
</reference>
<comment type="caution">
    <text evidence="1">The sequence shown here is derived from an EMBL/GenBank/DDBJ whole genome shotgun (WGS) entry which is preliminary data.</text>
</comment>
<accession>A0ACC3DC98</accession>
<organism evidence="1 2">
    <name type="scientific">Coniosporium uncinatum</name>
    <dbReference type="NCBI Taxonomy" id="93489"/>
    <lineage>
        <taxon>Eukaryota</taxon>
        <taxon>Fungi</taxon>
        <taxon>Dikarya</taxon>
        <taxon>Ascomycota</taxon>
        <taxon>Pezizomycotina</taxon>
        <taxon>Dothideomycetes</taxon>
        <taxon>Dothideomycetes incertae sedis</taxon>
        <taxon>Coniosporium</taxon>
    </lineage>
</organism>
<dbReference type="Proteomes" id="UP001186974">
    <property type="component" value="Unassembled WGS sequence"/>
</dbReference>
<name>A0ACC3DC98_9PEZI</name>
<sequence length="450" mass="52109">MPGYEGYLNERVAALPELLRDAGYLTLMSGKWHLGLTEEHSPKARGFERSLAHLPACANHYAYEPQLEKPPADEADRTPDFMTMSYIALHREDGELVRKLPDNWYSSDGYGDKMVEYLQERSERSDDLPFFAYLPFTAPHWPLQAPQKYIKHYRGVYDDGPDALRQKRLQKLKNLGMVNENVEAHPVVADEVKKWSDTSQTERTASSRAMECFAGMVECIDANVGKVVKHLEESGELDNTFICFMSDNGAEGVAYEAYPIVQGQMMQHLKKYYNNSLDNFGNGDSFIWYGPRWAQAATAPSRLYKAYTTEGGVRVPFLAQFSKPVRQAKPELHNNTVRKGEWKIVFIPKPKGPEKWQLYNLKRDPGEVHDLSEQEPERMKMLLKEWDRYVLETGVVPLAPELGEWLEAREEQMVKNAWIEYEYWHEGARDDSENFTRKPWRMERVVRHMA</sequence>
<dbReference type="EMBL" id="JAWDJW010006365">
    <property type="protein sequence ID" value="KAK3065087.1"/>
    <property type="molecule type" value="Genomic_DNA"/>
</dbReference>
<gene>
    <name evidence="1" type="ORF">LTS18_011051</name>
</gene>
<proteinExistence type="predicted"/>
<evidence type="ECO:0000313" key="2">
    <source>
        <dbReference type="Proteomes" id="UP001186974"/>
    </source>
</evidence>
<evidence type="ECO:0000313" key="1">
    <source>
        <dbReference type="EMBL" id="KAK3065087.1"/>
    </source>
</evidence>
<keyword evidence="2" id="KW-1185">Reference proteome</keyword>